<dbReference type="InterPro" id="IPR014729">
    <property type="entry name" value="Rossmann-like_a/b/a_fold"/>
</dbReference>
<dbReference type="Pfam" id="PF04557">
    <property type="entry name" value="tRNA_synt_1c_R2"/>
    <property type="match status" value="1"/>
</dbReference>
<feature type="compositionally biased region" description="Basic residues" evidence="11">
    <location>
        <begin position="185"/>
        <end position="194"/>
    </location>
</feature>
<feature type="domain" description="Glutamyl/glutaminyl-tRNA synthetase class Ib anti-codon binding" evidence="13">
    <location>
        <begin position="565"/>
        <end position="666"/>
    </location>
</feature>
<dbReference type="InterPro" id="IPR001412">
    <property type="entry name" value="aa-tRNA-synth_I_CS"/>
</dbReference>
<dbReference type="InterPro" id="IPR020059">
    <property type="entry name" value="Glu/Gln-tRNA-synth_Ib_codon-bd"/>
</dbReference>
<dbReference type="FunFam" id="3.90.800.10:FF:000001">
    <property type="entry name" value="Glutamine--tRNA ligase"/>
    <property type="match status" value="1"/>
</dbReference>
<dbReference type="Pfam" id="PF20974">
    <property type="entry name" value="tRNA-synt_1c_C2"/>
    <property type="match status" value="1"/>
</dbReference>
<accession>A0A9W8DSA5</accession>
<feature type="domain" description="Glutaminyl-tRNA synthetase class Ib non-specific RNA-binding" evidence="14">
    <location>
        <begin position="164"/>
        <end position="246"/>
    </location>
</feature>
<dbReference type="FunFam" id="1.10.10.2420:FF:000001">
    <property type="entry name" value="Glutamine--tRNA ligase cytoplasmic"/>
    <property type="match status" value="1"/>
</dbReference>
<dbReference type="InterPro" id="IPR049437">
    <property type="entry name" value="tRNA-synt_1c_C2"/>
</dbReference>
<evidence type="ECO:0000259" key="14">
    <source>
        <dbReference type="Pfam" id="PF04557"/>
    </source>
</evidence>
<evidence type="ECO:0000256" key="6">
    <source>
        <dbReference type="ARBA" id="ARBA00022917"/>
    </source>
</evidence>
<dbReference type="InterPro" id="IPR020058">
    <property type="entry name" value="Glu/Gln-tRNA-synth_Ib_cat-dom"/>
</dbReference>
<evidence type="ECO:0000256" key="7">
    <source>
        <dbReference type="ARBA" id="ARBA00023146"/>
    </source>
</evidence>
<reference evidence="17" key="1">
    <citation type="submission" date="2022-07" db="EMBL/GenBank/DDBJ databases">
        <title>Phylogenomic reconstructions and comparative analyses of Kickxellomycotina fungi.</title>
        <authorList>
            <person name="Reynolds N.K."/>
            <person name="Stajich J.E."/>
            <person name="Barry K."/>
            <person name="Grigoriev I.V."/>
            <person name="Crous P."/>
            <person name="Smith M.E."/>
        </authorList>
    </citation>
    <scope>NUCLEOTIDE SEQUENCE</scope>
    <source>
        <strain evidence="17">NBRC 100468</strain>
    </source>
</reference>
<dbReference type="SUPFAM" id="SSF52374">
    <property type="entry name" value="Nucleotidylyl transferase"/>
    <property type="match status" value="1"/>
</dbReference>
<dbReference type="GO" id="GO:0004819">
    <property type="term" value="F:glutamine-tRNA ligase activity"/>
    <property type="evidence" value="ECO:0007669"/>
    <property type="project" value="UniProtKB-EC"/>
</dbReference>
<dbReference type="InterPro" id="IPR007639">
    <property type="entry name" value="Gln-tRNA-synth_Ib_RNA-bd_N"/>
</dbReference>
<keyword evidence="7 10" id="KW-0030">Aminoacyl-tRNA synthetase</keyword>
<organism evidence="17 18">
    <name type="scientific">Mycoemilia scoparia</name>
    <dbReference type="NCBI Taxonomy" id="417184"/>
    <lineage>
        <taxon>Eukaryota</taxon>
        <taxon>Fungi</taxon>
        <taxon>Fungi incertae sedis</taxon>
        <taxon>Zoopagomycota</taxon>
        <taxon>Kickxellomycotina</taxon>
        <taxon>Kickxellomycetes</taxon>
        <taxon>Kickxellales</taxon>
        <taxon>Kickxellaceae</taxon>
        <taxon>Mycoemilia</taxon>
    </lineage>
</organism>
<dbReference type="Gene3D" id="1.10.8.1290">
    <property type="entry name" value="Glutaminyl-tRNA synthetase, non-specific RNA binding region part 1, domain 1"/>
    <property type="match status" value="1"/>
</dbReference>
<dbReference type="InterPro" id="IPR011035">
    <property type="entry name" value="Ribosomal_bL25/Gln-tRNA_synth"/>
</dbReference>
<feature type="domain" description="Glutaminyl-tRNA synthetase class Ib non-specific RNA-binding" evidence="15">
    <location>
        <begin position="6"/>
        <end position="161"/>
    </location>
</feature>
<evidence type="ECO:0000256" key="11">
    <source>
        <dbReference type="SAM" id="MobiDB-lite"/>
    </source>
</evidence>
<evidence type="ECO:0000256" key="8">
    <source>
        <dbReference type="ARBA" id="ARBA00030466"/>
    </source>
</evidence>
<dbReference type="InterPro" id="IPR042559">
    <property type="entry name" value="Gln-tRNA-synth_Ib_RNA-bd_N_2"/>
</dbReference>
<evidence type="ECO:0000256" key="2">
    <source>
        <dbReference type="ARBA" id="ARBA00012836"/>
    </source>
</evidence>
<name>A0A9W8DSA5_9FUNG</name>
<dbReference type="GO" id="GO:0006425">
    <property type="term" value="P:glutaminyl-tRNA aminoacylation"/>
    <property type="evidence" value="ECO:0007669"/>
    <property type="project" value="InterPro"/>
</dbReference>
<dbReference type="AlphaFoldDB" id="A0A9W8DSA5"/>
<evidence type="ECO:0000313" key="17">
    <source>
        <dbReference type="EMBL" id="KAJ1916259.1"/>
    </source>
</evidence>
<comment type="caution">
    <text evidence="17">The sequence shown here is derived from an EMBL/GenBank/DDBJ whole genome shotgun (WGS) entry which is preliminary data.</text>
</comment>
<dbReference type="PANTHER" id="PTHR43097">
    <property type="entry name" value="GLUTAMINE-TRNA LIGASE"/>
    <property type="match status" value="1"/>
</dbReference>
<keyword evidence="4 10" id="KW-0547">Nucleotide-binding</keyword>
<evidence type="ECO:0000259" key="15">
    <source>
        <dbReference type="Pfam" id="PF04558"/>
    </source>
</evidence>
<proteinExistence type="inferred from homology"/>
<comment type="similarity">
    <text evidence="1 10">Belongs to the class-I aminoacyl-tRNA synthetase family.</text>
</comment>
<dbReference type="Proteomes" id="UP001150538">
    <property type="component" value="Unassembled WGS sequence"/>
</dbReference>
<dbReference type="PRINTS" id="PR00987">
    <property type="entry name" value="TRNASYNTHGLU"/>
</dbReference>
<evidence type="ECO:0000259" key="12">
    <source>
        <dbReference type="Pfam" id="PF00749"/>
    </source>
</evidence>
<dbReference type="GO" id="GO:0005829">
    <property type="term" value="C:cytosol"/>
    <property type="evidence" value="ECO:0007669"/>
    <property type="project" value="TreeGrafter"/>
</dbReference>
<dbReference type="NCBIfam" id="TIGR00440">
    <property type="entry name" value="glnS"/>
    <property type="match status" value="1"/>
</dbReference>
<dbReference type="PROSITE" id="PS00178">
    <property type="entry name" value="AA_TRNA_LIGASE_I"/>
    <property type="match status" value="1"/>
</dbReference>
<feature type="domain" description="tRNA synthetases class I (E and Q) anti-codon binding" evidence="16">
    <location>
        <begin position="681"/>
        <end position="777"/>
    </location>
</feature>
<evidence type="ECO:0000256" key="10">
    <source>
        <dbReference type="RuleBase" id="RU363037"/>
    </source>
</evidence>
<keyword evidence="5 10" id="KW-0067">ATP-binding</keyword>
<dbReference type="InterPro" id="IPR042558">
    <property type="entry name" value="Gln-tRNA-synth_Ib_RNA-bd_N_1"/>
</dbReference>
<keyword evidence="3 10" id="KW-0436">Ligase</keyword>
<evidence type="ECO:0000256" key="4">
    <source>
        <dbReference type="ARBA" id="ARBA00022741"/>
    </source>
</evidence>
<dbReference type="FunFam" id="2.40.240.10:FF:000007">
    <property type="entry name" value="Glutamine--tRNA ligase"/>
    <property type="match status" value="1"/>
</dbReference>
<evidence type="ECO:0000259" key="16">
    <source>
        <dbReference type="Pfam" id="PF20974"/>
    </source>
</evidence>
<gene>
    <name evidence="17" type="primary">GLN4</name>
    <name evidence="17" type="ORF">H4219_003879</name>
</gene>
<evidence type="ECO:0000259" key="13">
    <source>
        <dbReference type="Pfam" id="PF03950"/>
    </source>
</evidence>
<dbReference type="Gene3D" id="2.40.240.10">
    <property type="entry name" value="Ribosomal Protein L25, Chain P"/>
    <property type="match status" value="2"/>
</dbReference>
<evidence type="ECO:0000256" key="3">
    <source>
        <dbReference type="ARBA" id="ARBA00022598"/>
    </source>
</evidence>
<dbReference type="InterPro" id="IPR004514">
    <property type="entry name" value="Gln-tRNA-synth"/>
</dbReference>
<keyword evidence="18" id="KW-1185">Reference proteome</keyword>
<evidence type="ECO:0000256" key="1">
    <source>
        <dbReference type="ARBA" id="ARBA00005594"/>
    </source>
</evidence>
<dbReference type="Pfam" id="PF00749">
    <property type="entry name" value="tRNA-synt_1c"/>
    <property type="match status" value="1"/>
</dbReference>
<comment type="catalytic activity">
    <reaction evidence="9">
        <text>tRNA(Gln) + L-glutamine + ATP = L-glutaminyl-tRNA(Gln) + AMP + diphosphate</text>
        <dbReference type="Rhea" id="RHEA:20121"/>
        <dbReference type="Rhea" id="RHEA-COMP:9662"/>
        <dbReference type="Rhea" id="RHEA-COMP:9681"/>
        <dbReference type="ChEBI" id="CHEBI:30616"/>
        <dbReference type="ChEBI" id="CHEBI:33019"/>
        <dbReference type="ChEBI" id="CHEBI:58359"/>
        <dbReference type="ChEBI" id="CHEBI:78442"/>
        <dbReference type="ChEBI" id="CHEBI:78521"/>
        <dbReference type="ChEBI" id="CHEBI:456215"/>
        <dbReference type="EC" id="6.1.1.18"/>
    </reaction>
</comment>
<dbReference type="InterPro" id="IPR050132">
    <property type="entry name" value="Gln/Glu-tRNA_Ligase"/>
</dbReference>
<dbReference type="FunFam" id="3.40.50.620:FF:000037">
    <property type="entry name" value="Glutamine--tRNA ligase cytoplasmic"/>
    <property type="match status" value="1"/>
</dbReference>
<evidence type="ECO:0000256" key="5">
    <source>
        <dbReference type="ARBA" id="ARBA00022840"/>
    </source>
</evidence>
<dbReference type="SUPFAM" id="SSF50715">
    <property type="entry name" value="Ribosomal protein L25-like"/>
    <property type="match status" value="1"/>
</dbReference>
<dbReference type="CDD" id="cd00807">
    <property type="entry name" value="GlnRS_core"/>
    <property type="match status" value="1"/>
</dbReference>
<dbReference type="OrthoDB" id="10250478at2759"/>
<protein>
    <recommendedName>
        <fullName evidence="2">glutamine--tRNA ligase</fullName>
        <ecNumber evidence="2">6.1.1.18</ecNumber>
    </recommendedName>
    <alternativeName>
        <fullName evidence="8">Glutaminyl-tRNA synthetase</fullName>
    </alternativeName>
</protein>
<dbReference type="GO" id="GO:0005524">
    <property type="term" value="F:ATP binding"/>
    <property type="evidence" value="ECO:0007669"/>
    <property type="project" value="UniProtKB-KW"/>
</dbReference>
<dbReference type="InterPro" id="IPR007638">
    <property type="entry name" value="Gln-tRNA-synth_Ib_RNA-bd_2"/>
</dbReference>
<dbReference type="PANTHER" id="PTHR43097:SF4">
    <property type="entry name" value="GLUTAMINE--TRNA LIGASE"/>
    <property type="match status" value="1"/>
</dbReference>
<sequence length="810" mass="92110">MSSVDDIIPLFTSLGFSEEANESSKNKKLTQDLITITDESSKATISDAKKLLLRKLLSVITGPARPALPYITNAVISGKLERDIQVKAAVKYCEEHPTDIPESEFNEACGVGAVVDKETVDKVVSSVINSNKEKLDKERYSAATTVLIQVKKSPELRWAEPKEVKDAFDQQILAYLGPKDDRDLKPKKKEKKPKNNTTKVAQNIEKPAAPTYEPATLDSMLTQGDISKLHKPGGNKQIKPELMEEHLKFSKGKVITRFPPEPNGYLHIGHVKAININFGYAKVHGGSCNLRYDDTNPEAEEQEYIDSILETVKWLGFTPKNIFYASDYFDQLYELAIKLIKKGLGYVCHCTGEEIKKQRGGEERGPRYACAHRDRPISESLEEFENMKNGKYKEGEATLRMKMDLTDGNPCMWDLVAYRVLYTPHHRTGDKWCIYPSYDFAHCLCDSIENISHSLCTVEFILARQSYYWLCDAVEVYKPVQWEYGRLNITNTVLSKRKLLKVRDEGVIDSLDDPRLYTLPALRRRGVPPESINAFVRELGVSTSTTVIEVARLEKHIRDYLNEYAPRLMAVLEPLKVTLENLPESHFEEIELPFKPRDPSFGSHKVPFTRTLYIDASDFREDITPNYYRLAPGKTVGLLNVPFPITCTEIKKDADGNVVELVCRYEDGKDGKKASKPKAYIQWVADCPERNSPIRLNEVRIFKDLFNHSNPQSKEHVPGGWLSDVNRNSLEVYKNAIAEVGLWDVIKKNIPENKNERLIYYDGARVQFIRIGYFSVDKDSLFPDSFAPEHRGSAKIVLNRTIALKEDVNK</sequence>
<evidence type="ECO:0000256" key="9">
    <source>
        <dbReference type="ARBA" id="ARBA00048270"/>
    </source>
</evidence>
<dbReference type="InterPro" id="IPR020056">
    <property type="entry name" value="Rbsml_bL25/Gln-tRNA_synth_N"/>
</dbReference>
<dbReference type="Pfam" id="PF03950">
    <property type="entry name" value="tRNA-synt_1c_C"/>
    <property type="match status" value="1"/>
</dbReference>
<dbReference type="Gene3D" id="3.40.50.620">
    <property type="entry name" value="HUPs"/>
    <property type="match status" value="1"/>
</dbReference>
<evidence type="ECO:0000313" key="18">
    <source>
        <dbReference type="Proteomes" id="UP001150538"/>
    </source>
</evidence>
<dbReference type="InterPro" id="IPR000924">
    <property type="entry name" value="Glu/Gln-tRNA-synth"/>
</dbReference>
<feature type="region of interest" description="Disordered" evidence="11">
    <location>
        <begin position="179"/>
        <end position="199"/>
    </location>
</feature>
<keyword evidence="6 10" id="KW-0648">Protein biosynthesis</keyword>
<feature type="domain" description="Glutamyl/glutaminyl-tRNA synthetase class Ib catalytic" evidence="12">
    <location>
        <begin position="253"/>
        <end position="562"/>
    </location>
</feature>
<dbReference type="EC" id="6.1.1.18" evidence="2"/>
<dbReference type="Gene3D" id="1.10.10.2420">
    <property type="match status" value="1"/>
</dbReference>
<dbReference type="Pfam" id="PF04558">
    <property type="entry name" value="tRNA_synt_1c_R1"/>
    <property type="match status" value="1"/>
</dbReference>
<dbReference type="EMBL" id="JANBPU010000109">
    <property type="protein sequence ID" value="KAJ1916259.1"/>
    <property type="molecule type" value="Genomic_DNA"/>
</dbReference>